<dbReference type="AlphaFoldDB" id="A0A0F6SGM3"/>
<dbReference type="RefSeq" id="WP_053236037.1">
    <property type="nucleotide sequence ID" value="NZ_CP011125.1"/>
</dbReference>
<feature type="region of interest" description="Disordered" evidence="1">
    <location>
        <begin position="43"/>
        <end position="67"/>
    </location>
</feature>
<evidence type="ECO:0000313" key="2">
    <source>
        <dbReference type="EMBL" id="AKF08944.1"/>
    </source>
</evidence>
<evidence type="ECO:0000256" key="1">
    <source>
        <dbReference type="SAM" id="MobiDB-lite"/>
    </source>
</evidence>
<dbReference type="KEGG" id="samy:DB32_006093"/>
<evidence type="ECO:0000313" key="3">
    <source>
        <dbReference type="Proteomes" id="UP000034883"/>
    </source>
</evidence>
<organism evidence="2 3">
    <name type="scientific">Sandaracinus amylolyticus</name>
    <dbReference type="NCBI Taxonomy" id="927083"/>
    <lineage>
        <taxon>Bacteria</taxon>
        <taxon>Pseudomonadati</taxon>
        <taxon>Myxococcota</taxon>
        <taxon>Polyangia</taxon>
        <taxon>Polyangiales</taxon>
        <taxon>Sandaracinaceae</taxon>
        <taxon>Sandaracinus</taxon>
    </lineage>
</organism>
<reference evidence="2 3" key="1">
    <citation type="submission" date="2015-03" db="EMBL/GenBank/DDBJ databases">
        <title>Genome assembly of Sandaracinus amylolyticus DSM 53668.</title>
        <authorList>
            <person name="Sharma G."/>
            <person name="Subramanian S."/>
        </authorList>
    </citation>
    <scope>NUCLEOTIDE SEQUENCE [LARGE SCALE GENOMIC DNA]</scope>
    <source>
        <strain evidence="2 3">DSM 53668</strain>
    </source>
</reference>
<keyword evidence="3" id="KW-1185">Reference proteome</keyword>
<gene>
    <name evidence="2" type="ORF">DB32_006093</name>
</gene>
<name>A0A0F6SGM3_9BACT</name>
<dbReference type="Proteomes" id="UP000034883">
    <property type="component" value="Chromosome"/>
</dbReference>
<feature type="compositionally biased region" description="Acidic residues" evidence="1">
    <location>
        <begin position="46"/>
        <end position="67"/>
    </location>
</feature>
<dbReference type="STRING" id="927083.DB32_006093"/>
<protein>
    <submittedName>
        <fullName evidence="2">Uncharacterized protein</fullName>
    </submittedName>
</protein>
<dbReference type="EMBL" id="CP011125">
    <property type="protein sequence ID" value="AKF08944.1"/>
    <property type="molecule type" value="Genomic_DNA"/>
</dbReference>
<sequence length="67" mass="7545">MAYKDFLIDKRILQRNIDKGLVDAKQYDKLLTSLPDRADNAATAAVEDELTDVDDIDEGEDDEDEEG</sequence>
<accession>A0A0F6SGM3</accession>
<proteinExistence type="predicted"/>